<dbReference type="SMART" id="SM00355">
    <property type="entry name" value="ZnF_C2H2"/>
    <property type="match status" value="5"/>
</dbReference>
<dbReference type="Gene3D" id="3.30.160.60">
    <property type="entry name" value="Classic Zinc Finger"/>
    <property type="match status" value="4"/>
</dbReference>
<reference evidence="16" key="1">
    <citation type="journal article" date="2020" name="bioRxiv">
        <title>Chromosome-level reference genome of the European wasp spider Argiope bruennichi: a resource for studies on range expansion and evolutionary adaptation.</title>
        <authorList>
            <person name="Sheffer M.M."/>
            <person name="Hoppe A."/>
            <person name="Krehenwinkel H."/>
            <person name="Uhl G."/>
            <person name="Kuss A.W."/>
            <person name="Jensen L."/>
            <person name="Jensen C."/>
            <person name="Gillespie R.G."/>
            <person name="Hoff K.J."/>
            <person name="Prost S."/>
        </authorList>
    </citation>
    <scope>NUCLEOTIDE SEQUENCE</scope>
</reference>
<feature type="compositionally biased region" description="Low complexity" evidence="14">
    <location>
        <begin position="205"/>
        <end position="229"/>
    </location>
</feature>
<evidence type="ECO:0000256" key="13">
    <source>
        <dbReference type="PROSITE-ProRule" id="PRU00042"/>
    </source>
</evidence>
<keyword evidence="3" id="KW-0678">Repressor</keyword>
<feature type="region of interest" description="Disordered" evidence="14">
    <location>
        <begin position="423"/>
        <end position="474"/>
    </location>
</feature>
<evidence type="ECO:0000256" key="14">
    <source>
        <dbReference type="SAM" id="MobiDB-lite"/>
    </source>
</evidence>
<dbReference type="PANTHER" id="PTHR24388">
    <property type="entry name" value="ZINC FINGER PROTEIN"/>
    <property type="match status" value="1"/>
</dbReference>
<dbReference type="GO" id="GO:0005634">
    <property type="term" value="C:nucleus"/>
    <property type="evidence" value="ECO:0007669"/>
    <property type="project" value="UniProtKB-SubCell"/>
</dbReference>
<keyword evidence="11" id="KW-0539">Nucleus</keyword>
<dbReference type="FunFam" id="3.30.160.60:FF:000085">
    <property type="entry name" value="Snail zinc finger protein"/>
    <property type="match status" value="1"/>
</dbReference>
<feature type="domain" description="C2H2-type" evidence="15">
    <location>
        <begin position="234"/>
        <end position="261"/>
    </location>
</feature>
<keyword evidence="9" id="KW-0238">DNA-binding</keyword>
<feature type="region of interest" description="Disordered" evidence="14">
    <location>
        <begin position="1"/>
        <end position="55"/>
    </location>
</feature>
<evidence type="ECO:0000256" key="7">
    <source>
        <dbReference type="ARBA" id="ARBA00022833"/>
    </source>
</evidence>
<keyword evidence="4" id="KW-0479">Metal-binding</keyword>
<keyword evidence="2" id="KW-0217">Developmental protein</keyword>
<protein>
    <submittedName>
        <fullName evidence="16">Zinc finger protein SNAI2 like protein</fullName>
    </submittedName>
</protein>
<dbReference type="EMBL" id="JABXBU010000030">
    <property type="protein sequence ID" value="KAF8785719.1"/>
    <property type="molecule type" value="Genomic_DNA"/>
</dbReference>
<dbReference type="SUPFAM" id="SSF57667">
    <property type="entry name" value="beta-beta-alpha zinc fingers"/>
    <property type="match status" value="2"/>
</dbReference>
<evidence type="ECO:0000313" key="17">
    <source>
        <dbReference type="Proteomes" id="UP000807504"/>
    </source>
</evidence>
<dbReference type="FunFam" id="3.30.160.60:FF:000942">
    <property type="entry name" value="Snail zinc finger protein"/>
    <property type="match status" value="1"/>
</dbReference>
<sequence length="474" mass="52606">MKQVEEVESKQILSCNDSEDLSQSDSKGPYDLSVKPKKIDEPVHERKASTEVPSPPGVIEFSPKIVTSSCYTPFSLDCLSYKTSSHLQKPVGMTIESFRSATPWPRPVFPRPFLPLLPFPQPASEFCLPSGPYLGSTALVSTPLITIPQTRIQSSPCITSEPSYYEKSPPPLSSVDIPLDSNSLKYSSWAHKEESMSPISRSDGGESSPESVSKYSSVVSSSTGSPTSSQAHRYECADCKKSYATFSGLSRHKQFHCSTQTKKAFSCKHCEKVYVSLGALKMHIRTHTLPCKCSLCGKAFSRPWLLQGHIRTHTGEKPFACPHCSRAFADRSNLRAHLQTHSDIKKYNCRACSKTFSRMSLLLKHNDGGCVNAQERQQVVYNPVALQNLSNPPSVLSHWKQQVVRIFTPSNVRNVTRDLVIRSQVPPQGYPSPLSQPRPGSPLANTQPDRTSGNPKDKDIPHLADFWGQRYRVP</sequence>
<evidence type="ECO:0000256" key="10">
    <source>
        <dbReference type="ARBA" id="ARBA00023163"/>
    </source>
</evidence>
<feature type="domain" description="C2H2-type" evidence="15">
    <location>
        <begin position="265"/>
        <end position="288"/>
    </location>
</feature>
<keyword evidence="17" id="KW-1185">Reference proteome</keyword>
<feature type="compositionally biased region" description="Pro residues" evidence="14">
    <location>
        <begin position="428"/>
        <end position="440"/>
    </location>
</feature>
<dbReference type="PANTHER" id="PTHR24388:SF54">
    <property type="entry name" value="PROTEIN ESCARGOT"/>
    <property type="match status" value="1"/>
</dbReference>
<keyword evidence="8" id="KW-0805">Transcription regulation</keyword>
<comment type="similarity">
    <text evidence="12">Belongs to the snail C2H2-type zinc-finger protein family.</text>
</comment>
<evidence type="ECO:0000256" key="6">
    <source>
        <dbReference type="ARBA" id="ARBA00022771"/>
    </source>
</evidence>
<dbReference type="AlphaFoldDB" id="A0A8T0F8G6"/>
<keyword evidence="7" id="KW-0862">Zinc</keyword>
<evidence type="ECO:0000259" key="15">
    <source>
        <dbReference type="PROSITE" id="PS50157"/>
    </source>
</evidence>
<dbReference type="FunFam" id="3.30.160.60:FF:000207">
    <property type="entry name" value="zinc finger protein SNAI2"/>
    <property type="match status" value="1"/>
</dbReference>
<proteinExistence type="inferred from homology"/>
<dbReference type="PROSITE" id="PS50157">
    <property type="entry name" value="ZINC_FINGER_C2H2_2"/>
    <property type="match status" value="5"/>
</dbReference>
<feature type="compositionally biased region" description="Polar residues" evidence="14">
    <location>
        <begin position="443"/>
        <end position="454"/>
    </location>
</feature>
<comment type="caution">
    <text evidence="16">The sequence shown here is derived from an EMBL/GenBank/DDBJ whole genome shotgun (WGS) entry which is preliminary data.</text>
</comment>
<organism evidence="16 17">
    <name type="scientific">Argiope bruennichi</name>
    <name type="common">Wasp spider</name>
    <name type="synonym">Aranea bruennichi</name>
    <dbReference type="NCBI Taxonomy" id="94029"/>
    <lineage>
        <taxon>Eukaryota</taxon>
        <taxon>Metazoa</taxon>
        <taxon>Ecdysozoa</taxon>
        <taxon>Arthropoda</taxon>
        <taxon>Chelicerata</taxon>
        <taxon>Arachnida</taxon>
        <taxon>Araneae</taxon>
        <taxon>Araneomorphae</taxon>
        <taxon>Entelegynae</taxon>
        <taxon>Araneoidea</taxon>
        <taxon>Araneidae</taxon>
        <taxon>Argiope</taxon>
    </lineage>
</organism>
<dbReference type="GO" id="GO:0060562">
    <property type="term" value="P:epithelial tube morphogenesis"/>
    <property type="evidence" value="ECO:0007669"/>
    <property type="project" value="UniProtKB-ARBA"/>
</dbReference>
<keyword evidence="5" id="KW-0677">Repeat</keyword>
<accession>A0A8T0F8G6</accession>
<feature type="region of interest" description="Disordered" evidence="14">
    <location>
        <begin position="195"/>
        <end position="230"/>
    </location>
</feature>
<evidence type="ECO:0000256" key="1">
    <source>
        <dbReference type="ARBA" id="ARBA00004123"/>
    </source>
</evidence>
<comment type="subcellular location">
    <subcellularLocation>
        <location evidence="1">Nucleus</location>
    </subcellularLocation>
</comment>
<dbReference type="FunFam" id="3.30.160.60:FF:001114">
    <property type="entry name" value="Zinc finger protein SNAI2"/>
    <property type="match status" value="1"/>
</dbReference>
<gene>
    <name evidence="16" type="ORF">HNY73_011231</name>
</gene>
<feature type="domain" description="C2H2-type" evidence="15">
    <location>
        <begin position="319"/>
        <end position="346"/>
    </location>
</feature>
<dbReference type="InterPro" id="IPR050527">
    <property type="entry name" value="Snail/Krueppel_Znf"/>
</dbReference>
<dbReference type="InterPro" id="IPR036236">
    <property type="entry name" value="Znf_C2H2_sf"/>
</dbReference>
<evidence type="ECO:0000256" key="12">
    <source>
        <dbReference type="ARBA" id="ARBA00037948"/>
    </source>
</evidence>
<evidence type="ECO:0000256" key="5">
    <source>
        <dbReference type="ARBA" id="ARBA00022737"/>
    </source>
</evidence>
<dbReference type="GO" id="GO:0000981">
    <property type="term" value="F:DNA-binding transcription factor activity, RNA polymerase II-specific"/>
    <property type="evidence" value="ECO:0007669"/>
    <property type="project" value="TreeGrafter"/>
</dbReference>
<reference evidence="16" key="2">
    <citation type="submission" date="2020-06" db="EMBL/GenBank/DDBJ databases">
        <authorList>
            <person name="Sheffer M."/>
        </authorList>
    </citation>
    <scope>NUCLEOTIDE SEQUENCE</scope>
</reference>
<evidence type="ECO:0000256" key="2">
    <source>
        <dbReference type="ARBA" id="ARBA00022473"/>
    </source>
</evidence>
<dbReference type="GO" id="GO:2000177">
    <property type="term" value="P:regulation of neural precursor cell proliferation"/>
    <property type="evidence" value="ECO:0007669"/>
    <property type="project" value="UniProtKB-ARBA"/>
</dbReference>
<evidence type="ECO:0000256" key="8">
    <source>
        <dbReference type="ARBA" id="ARBA00023015"/>
    </source>
</evidence>
<dbReference type="GO" id="GO:0008270">
    <property type="term" value="F:zinc ion binding"/>
    <property type="evidence" value="ECO:0007669"/>
    <property type="project" value="UniProtKB-KW"/>
</dbReference>
<evidence type="ECO:0000256" key="9">
    <source>
        <dbReference type="ARBA" id="ARBA00023125"/>
    </source>
</evidence>
<evidence type="ECO:0000256" key="4">
    <source>
        <dbReference type="ARBA" id="ARBA00022723"/>
    </source>
</evidence>
<evidence type="ECO:0000256" key="3">
    <source>
        <dbReference type="ARBA" id="ARBA00022491"/>
    </source>
</evidence>
<evidence type="ECO:0000256" key="11">
    <source>
        <dbReference type="ARBA" id="ARBA00023242"/>
    </source>
</evidence>
<dbReference type="InterPro" id="IPR013087">
    <property type="entry name" value="Znf_C2H2_type"/>
</dbReference>
<dbReference type="GO" id="GO:0055059">
    <property type="term" value="P:asymmetric neuroblast division"/>
    <property type="evidence" value="ECO:0007669"/>
    <property type="project" value="UniProtKB-ARBA"/>
</dbReference>
<dbReference type="Proteomes" id="UP000807504">
    <property type="component" value="Unassembled WGS sequence"/>
</dbReference>
<feature type="compositionally biased region" description="Basic and acidic residues" evidence="14">
    <location>
        <begin position="37"/>
        <end position="49"/>
    </location>
</feature>
<dbReference type="PROSITE" id="PS00028">
    <property type="entry name" value="ZINC_FINGER_C2H2_1"/>
    <property type="match status" value="4"/>
</dbReference>
<name>A0A8T0F8G6_ARGBR</name>
<keyword evidence="6 13" id="KW-0863">Zinc-finger</keyword>
<dbReference type="Pfam" id="PF00096">
    <property type="entry name" value="zf-C2H2"/>
    <property type="match status" value="4"/>
</dbReference>
<evidence type="ECO:0000313" key="16">
    <source>
        <dbReference type="EMBL" id="KAF8785719.1"/>
    </source>
</evidence>
<keyword evidence="10" id="KW-0804">Transcription</keyword>
<dbReference type="GO" id="GO:0000978">
    <property type="term" value="F:RNA polymerase II cis-regulatory region sequence-specific DNA binding"/>
    <property type="evidence" value="ECO:0007669"/>
    <property type="project" value="TreeGrafter"/>
</dbReference>
<feature type="domain" description="C2H2-type" evidence="15">
    <location>
        <begin position="291"/>
        <end position="318"/>
    </location>
</feature>
<feature type="domain" description="C2H2-type" evidence="15">
    <location>
        <begin position="347"/>
        <end position="377"/>
    </location>
</feature>